<feature type="domain" description="FAM86 N-terminal" evidence="3">
    <location>
        <begin position="18"/>
        <end position="107"/>
    </location>
</feature>
<dbReference type="OrthoDB" id="194386at2759"/>
<proteinExistence type="inferred from homology"/>
<reference evidence="4 5" key="1">
    <citation type="journal article" date="2018" name="MBio">
        <title>Comparative Genomics Reveals the Core Gene Toolbox for the Fungus-Insect Symbiosis.</title>
        <authorList>
            <person name="Wang Y."/>
            <person name="Stata M."/>
            <person name="Wang W."/>
            <person name="Stajich J.E."/>
            <person name="White M.M."/>
            <person name="Moncalvo J.M."/>
        </authorList>
    </citation>
    <scope>NUCLEOTIDE SEQUENCE [LARGE SCALE GENOMIC DNA]</scope>
    <source>
        <strain evidence="4 5">SWE-8-4</strain>
    </source>
</reference>
<dbReference type="GO" id="GO:0016740">
    <property type="term" value="F:transferase activity"/>
    <property type="evidence" value="ECO:0007669"/>
    <property type="project" value="UniProtKB-KW"/>
</dbReference>
<accession>A0A2T9YYH3</accession>
<gene>
    <name evidence="4" type="ORF">BB561_000604</name>
</gene>
<sequence length="157" mass="18509">MDEKCVLCNCGTYEEHAQLLEWIQLQFWQRTPIRCISWSLRNSKITKKSKFLACGFMQTSILQKIIFDPLTIKYSPSNRYIVMFLKNYIQKVEEAYCDINDELIEFYVSLMSTLEFENTSSSFVYQTYIIDHAKKSKITLKVDQNEISNGTTGLRPW</sequence>
<dbReference type="STRING" id="133385.A0A2T9YYH3"/>
<name>A0A2T9YYH3_9FUNG</name>
<evidence type="ECO:0000256" key="1">
    <source>
        <dbReference type="ARBA" id="ARBA00005511"/>
    </source>
</evidence>
<comment type="similarity">
    <text evidence="1">Belongs to the class I-like SAM-binding methyltransferase superfamily. EEF2KMT family.</text>
</comment>
<evidence type="ECO:0000313" key="4">
    <source>
        <dbReference type="EMBL" id="PVU97391.1"/>
    </source>
</evidence>
<keyword evidence="5" id="KW-1185">Reference proteome</keyword>
<evidence type="ECO:0000259" key="3">
    <source>
        <dbReference type="Pfam" id="PF14904"/>
    </source>
</evidence>
<dbReference type="Pfam" id="PF14904">
    <property type="entry name" value="FAM86"/>
    <property type="match status" value="1"/>
</dbReference>
<comment type="caution">
    <text evidence="4">The sequence shown here is derived from an EMBL/GenBank/DDBJ whole genome shotgun (WGS) entry which is preliminary data.</text>
</comment>
<protein>
    <recommendedName>
        <fullName evidence="3">FAM86 N-terminal domain-containing protein</fullName>
    </recommendedName>
</protein>
<organism evidence="4 5">
    <name type="scientific">Smittium simulii</name>
    <dbReference type="NCBI Taxonomy" id="133385"/>
    <lineage>
        <taxon>Eukaryota</taxon>
        <taxon>Fungi</taxon>
        <taxon>Fungi incertae sedis</taxon>
        <taxon>Zoopagomycota</taxon>
        <taxon>Kickxellomycotina</taxon>
        <taxon>Harpellomycetes</taxon>
        <taxon>Harpellales</taxon>
        <taxon>Legeriomycetaceae</taxon>
        <taxon>Smittium</taxon>
    </lineage>
</organism>
<dbReference type="InterPro" id="IPR029426">
    <property type="entry name" value="FAM86_N"/>
</dbReference>
<dbReference type="Proteomes" id="UP000245383">
    <property type="component" value="Unassembled WGS sequence"/>
</dbReference>
<evidence type="ECO:0000313" key="5">
    <source>
        <dbReference type="Proteomes" id="UP000245383"/>
    </source>
</evidence>
<dbReference type="AlphaFoldDB" id="A0A2T9YYH3"/>
<evidence type="ECO:0000256" key="2">
    <source>
        <dbReference type="ARBA" id="ARBA00022679"/>
    </source>
</evidence>
<dbReference type="EMBL" id="MBFR01000013">
    <property type="protein sequence ID" value="PVU97391.1"/>
    <property type="molecule type" value="Genomic_DNA"/>
</dbReference>
<keyword evidence="2" id="KW-0808">Transferase</keyword>